<organism evidence="1 2">
    <name type="scientific">Paenibacillus plantiphilus</name>
    <dbReference type="NCBI Taxonomy" id="2905650"/>
    <lineage>
        <taxon>Bacteria</taxon>
        <taxon>Bacillati</taxon>
        <taxon>Bacillota</taxon>
        <taxon>Bacilli</taxon>
        <taxon>Bacillales</taxon>
        <taxon>Paenibacillaceae</taxon>
        <taxon>Paenibacillus</taxon>
    </lineage>
</organism>
<dbReference type="RefSeq" id="WP_236342981.1">
    <property type="nucleotide sequence ID" value="NZ_CAKMMF010000013.1"/>
</dbReference>
<proteinExistence type="predicted"/>
<dbReference type="EMBL" id="CAKMMF010000013">
    <property type="protein sequence ID" value="CAH1206997.1"/>
    <property type="molecule type" value="Genomic_DNA"/>
</dbReference>
<protein>
    <submittedName>
        <fullName evidence="1">Uncharacterized protein</fullName>
    </submittedName>
</protein>
<evidence type="ECO:0000313" key="1">
    <source>
        <dbReference type="EMBL" id="CAH1206997.1"/>
    </source>
</evidence>
<keyword evidence="2" id="KW-1185">Reference proteome</keyword>
<gene>
    <name evidence="1" type="ORF">PAECIP111893_02668</name>
</gene>
<dbReference type="Proteomes" id="UP000838686">
    <property type="component" value="Unassembled WGS sequence"/>
</dbReference>
<reference evidence="1" key="1">
    <citation type="submission" date="2022-01" db="EMBL/GenBank/DDBJ databases">
        <authorList>
            <person name="Criscuolo A."/>
        </authorList>
    </citation>
    <scope>NUCLEOTIDE SEQUENCE</scope>
    <source>
        <strain evidence="1">CIP111893</strain>
    </source>
</reference>
<accession>A0ABN8GI83</accession>
<sequence>MPPNHQPQFMQERINKILHPDYPLCRDDVVWMLEYIKKKVADEAPELLSLPQPRLLRNFQSFAEASMILIKQRSGCSHEADRLRACLSEAMSGLRPLTD</sequence>
<evidence type="ECO:0000313" key="2">
    <source>
        <dbReference type="Proteomes" id="UP000838686"/>
    </source>
</evidence>
<name>A0ABN8GI83_9BACL</name>
<comment type="caution">
    <text evidence="1">The sequence shown here is derived from an EMBL/GenBank/DDBJ whole genome shotgun (WGS) entry which is preliminary data.</text>
</comment>